<feature type="transmembrane region" description="Helical" evidence="9">
    <location>
        <begin position="209"/>
        <end position="229"/>
    </location>
</feature>
<reference evidence="10" key="1">
    <citation type="submission" date="2021-12" db="EMBL/GenBank/DDBJ databases">
        <title>Alicyclobacillaceae gen. nov., sp. nov., isolated from chalcocite enrichment system.</title>
        <authorList>
            <person name="Jiang Z."/>
        </authorList>
    </citation>
    <scope>NUCLEOTIDE SEQUENCE</scope>
    <source>
        <strain evidence="10">MYW30-H2</strain>
    </source>
</reference>
<proteinExistence type="inferred from homology"/>
<keyword evidence="6 9" id="KW-0812">Transmembrane</keyword>
<organism evidence="10 11">
    <name type="scientific">Fodinisporobacter ferrooxydans</name>
    <dbReference type="NCBI Taxonomy" id="2901836"/>
    <lineage>
        <taxon>Bacteria</taxon>
        <taxon>Bacillati</taxon>
        <taxon>Bacillota</taxon>
        <taxon>Bacilli</taxon>
        <taxon>Bacillales</taxon>
        <taxon>Alicyclobacillaceae</taxon>
        <taxon>Fodinisporobacter</taxon>
    </lineage>
</organism>
<sequence>MSHIAELAFAYWLDGWIGDPRWMPHPVVWMGKGIALLERIIRRFVKKKSQWKIAGILFPLLLAGGSYGTVWLLLHVLSKFSFWLSWIVGVWLISTTIATKGLADAGLVIYRHLICGDLERARRSLSMVVGRDTEHLNEQEIARGAIETVAENIVDAVIAPLFYGMIGGPPLAMAYRAANTLDSMVGYKNEKYAELGWASARFDDLLNWIPARMAAVAVVFASGCLGFDWRNSWKVMRRDARLHPSPNSGFTEAGMAGALGIQLGGLNFYQGIPSMRAKLGDPLHPLSPLHIQDAVRVMRLTCTLFLIFGLICMFFAMTDFASLAMHLWR</sequence>
<evidence type="ECO:0000256" key="3">
    <source>
        <dbReference type="ARBA" id="ARBA00006263"/>
    </source>
</evidence>
<keyword evidence="11" id="KW-1185">Reference proteome</keyword>
<dbReference type="Pfam" id="PF03186">
    <property type="entry name" value="CobD_Cbib"/>
    <property type="match status" value="1"/>
</dbReference>
<dbReference type="PANTHER" id="PTHR34308">
    <property type="entry name" value="COBALAMIN BIOSYNTHESIS PROTEIN CBIB"/>
    <property type="match status" value="1"/>
</dbReference>
<keyword evidence="7 9" id="KW-1133">Transmembrane helix</keyword>
<dbReference type="EMBL" id="CP089291">
    <property type="protein sequence ID" value="UOF89804.1"/>
    <property type="molecule type" value="Genomic_DNA"/>
</dbReference>
<evidence type="ECO:0000313" key="10">
    <source>
        <dbReference type="EMBL" id="UOF89804.1"/>
    </source>
</evidence>
<feature type="transmembrane region" description="Helical" evidence="9">
    <location>
        <begin position="80"/>
        <end position="103"/>
    </location>
</feature>
<evidence type="ECO:0000256" key="2">
    <source>
        <dbReference type="ARBA" id="ARBA00004953"/>
    </source>
</evidence>
<name>A0ABY4CHN8_9BACL</name>
<dbReference type="HAMAP" id="MF_00024">
    <property type="entry name" value="CobD_CbiB"/>
    <property type="match status" value="1"/>
</dbReference>
<accession>A0ABY4CHN8</accession>
<evidence type="ECO:0000256" key="9">
    <source>
        <dbReference type="HAMAP-Rule" id="MF_00024"/>
    </source>
</evidence>
<comment type="function">
    <text evidence="9">Converts cobyric acid to cobinamide by the addition of aminopropanol on the F carboxylic group.</text>
</comment>
<comment type="pathway">
    <text evidence="2 9">Cofactor biosynthesis; adenosylcobalamin biosynthesis.</text>
</comment>
<comment type="similarity">
    <text evidence="3 9">Belongs to the CobD/CbiB family.</text>
</comment>
<feature type="transmembrane region" description="Helical" evidence="9">
    <location>
        <begin position="53"/>
        <end position="74"/>
    </location>
</feature>
<dbReference type="RefSeq" id="WP_347436495.1">
    <property type="nucleotide sequence ID" value="NZ_CP089291.1"/>
</dbReference>
<evidence type="ECO:0000313" key="11">
    <source>
        <dbReference type="Proteomes" id="UP000830167"/>
    </source>
</evidence>
<feature type="transmembrane region" description="Helical" evidence="9">
    <location>
        <begin position="304"/>
        <end position="328"/>
    </location>
</feature>
<keyword evidence="5 9" id="KW-0169">Cobalamin biosynthesis</keyword>
<evidence type="ECO:0000256" key="1">
    <source>
        <dbReference type="ARBA" id="ARBA00004651"/>
    </source>
</evidence>
<evidence type="ECO:0000256" key="5">
    <source>
        <dbReference type="ARBA" id="ARBA00022573"/>
    </source>
</evidence>
<protein>
    <recommendedName>
        <fullName evidence="9">Cobalamin biosynthesis protein CobD</fullName>
    </recommendedName>
</protein>
<keyword evidence="8 9" id="KW-0472">Membrane</keyword>
<evidence type="ECO:0000256" key="6">
    <source>
        <dbReference type="ARBA" id="ARBA00022692"/>
    </source>
</evidence>
<comment type="caution">
    <text evidence="9">Lacks conserved residue(s) required for the propagation of feature annotation.</text>
</comment>
<keyword evidence="4 9" id="KW-1003">Cell membrane</keyword>
<dbReference type="InterPro" id="IPR004485">
    <property type="entry name" value="Cobalamin_biosynth_CobD/CbiB"/>
</dbReference>
<comment type="subcellular location">
    <subcellularLocation>
        <location evidence="1 9">Cell membrane</location>
        <topology evidence="1 9">Multi-pass membrane protein</topology>
    </subcellularLocation>
</comment>
<dbReference type="Proteomes" id="UP000830167">
    <property type="component" value="Chromosome"/>
</dbReference>
<evidence type="ECO:0000256" key="7">
    <source>
        <dbReference type="ARBA" id="ARBA00022989"/>
    </source>
</evidence>
<dbReference type="PANTHER" id="PTHR34308:SF1">
    <property type="entry name" value="COBALAMIN BIOSYNTHESIS PROTEIN CBIB"/>
    <property type="match status" value="1"/>
</dbReference>
<evidence type="ECO:0000256" key="8">
    <source>
        <dbReference type="ARBA" id="ARBA00023136"/>
    </source>
</evidence>
<evidence type="ECO:0000256" key="4">
    <source>
        <dbReference type="ARBA" id="ARBA00022475"/>
    </source>
</evidence>
<dbReference type="NCBIfam" id="TIGR00380">
    <property type="entry name" value="cobal_cbiB"/>
    <property type="match status" value="1"/>
</dbReference>
<gene>
    <name evidence="10" type="primary">cbiB</name>
    <name evidence="9" type="synonym">cobD</name>
    <name evidence="10" type="ORF">LSG31_18300</name>
</gene>